<comment type="pathway">
    <text evidence="2">Siderophore biosynthesis; enterobactin biosynthesis.</text>
</comment>
<reference evidence="15 16" key="1">
    <citation type="submission" date="2016-08" db="EMBL/GenBank/DDBJ databases">
        <authorList>
            <person name="Seilhamer J.J."/>
        </authorList>
    </citation>
    <scope>NUCLEOTIDE SEQUENCE [LARGE SCALE GENOMIC DNA]</scope>
    <source>
        <strain evidence="15 16">DX4</strain>
    </source>
</reference>
<comment type="cofactor">
    <cofactor evidence="13">
        <name>Mg(2+)</name>
        <dbReference type="ChEBI" id="CHEBI:18420"/>
    </cofactor>
</comment>
<accession>A0A1D7QLX9</accession>
<dbReference type="InterPro" id="IPR008278">
    <property type="entry name" value="4-PPantetheinyl_Trfase_dom"/>
</dbReference>
<dbReference type="GO" id="GO:0008897">
    <property type="term" value="F:holo-[acyl-carrier-protein] synthase activity"/>
    <property type="evidence" value="ECO:0007669"/>
    <property type="project" value="InterPro"/>
</dbReference>
<comment type="catalytic activity">
    <reaction evidence="11">
        <text>apo-[peptidyl-carrier protein] + CoA = holo-[peptidyl-carrier protein] + adenosine 3',5'-bisphosphate + H(+)</text>
        <dbReference type="Rhea" id="RHEA:46228"/>
        <dbReference type="Rhea" id="RHEA-COMP:11479"/>
        <dbReference type="Rhea" id="RHEA-COMP:11480"/>
        <dbReference type="ChEBI" id="CHEBI:15378"/>
        <dbReference type="ChEBI" id="CHEBI:29999"/>
        <dbReference type="ChEBI" id="CHEBI:57287"/>
        <dbReference type="ChEBI" id="CHEBI:58343"/>
        <dbReference type="ChEBI" id="CHEBI:64479"/>
    </reaction>
</comment>
<keyword evidence="13" id="KW-0479">Metal-binding</keyword>
<protein>
    <recommendedName>
        <fullName evidence="5">Enterobactin synthase component D</fullName>
    </recommendedName>
    <alternativeName>
        <fullName evidence="8">4'-phosphopantetheinyl transferase EntD</fullName>
    </alternativeName>
    <alternativeName>
        <fullName evidence="9">Enterochelin synthase D</fullName>
    </alternativeName>
</protein>
<evidence type="ECO:0000313" key="16">
    <source>
        <dbReference type="Proteomes" id="UP000094313"/>
    </source>
</evidence>
<evidence type="ECO:0000256" key="11">
    <source>
        <dbReference type="ARBA" id="ARBA00049191"/>
    </source>
</evidence>
<name>A0A1D7QLX9_9SPHI</name>
<dbReference type="Proteomes" id="UP000094313">
    <property type="component" value="Chromosome"/>
</dbReference>
<comment type="catalytic activity">
    <reaction evidence="10">
        <text>apo-[aryl-carrier protein] + CoA = holo-[aryl-carrier protein] + adenosine 3',5'-bisphosphate + H(+)</text>
        <dbReference type="Rhea" id="RHEA:48404"/>
        <dbReference type="Rhea" id="RHEA-COMP:15903"/>
        <dbReference type="Rhea" id="RHEA-COMP:17557"/>
        <dbReference type="ChEBI" id="CHEBI:15378"/>
        <dbReference type="ChEBI" id="CHEBI:29999"/>
        <dbReference type="ChEBI" id="CHEBI:57287"/>
        <dbReference type="ChEBI" id="CHEBI:58343"/>
        <dbReference type="ChEBI" id="CHEBI:64479"/>
    </reaction>
</comment>
<feature type="binding site" evidence="12">
    <location>
        <position position="174"/>
    </location>
    <ligand>
        <name>CoA</name>
        <dbReference type="ChEBI" id="CHEBI:57287"/>
    </ligand>
</feature>
<evidence type="ECO:0000313" key="15">
    <source>
        <dbReference type="EMBL" id="AOM79675.1"/>
    </source>
</evidence>
<comment type="similarity">
    <text evidence="3">Belongs to the P-Pant transferase superfamily. EntD family.</text>
</comment>
<dbReference type="OrthoDB" id="9808281at2"/>
<feature type="binding site" evidence="12">
    <location>
        <position position="63"/>
    </location>
    <ligand>
        <name>CoA</name>
        <dbReference type="ChEBI" id="CHEBI:57287"/>
    </ligand>
</feature>
<dbReference type="GO" id="GO:0005886">
    <property type="term" value="C:plasma membrane"/>
    <property type="evidence" value="ECO:0007669"/>
    <property type="project" value="TreeGrafter"/>
</dbReference>
<keyword evidence="13" id="KW-0460">Magnesium</keyword>
<dbReference type="GO" id="GO:0000287">
    <property type="term" value="F:magnesium ion binding"/>
    <property type="evidence" value="ECO:0007669"/>
    <property type="project" value="InterPro"/>
</dbReference>
<evidence type="ECO:0000256" key="2">
    <source>
        <dbReference type="ARBA" id="ARBA00004993"/>
    </source>
</evidence>
<keyword evidence="6" id="KW-0808">Transferase</keyword>
<feature type="binding site" evidence="12">
    <location>
        <position position="55"/>
    </location>
    <ligand>
        <name>CoA</name>
        <dbReference type="ChEBI" id="CHEBI:57287"/>
    </ligand>
</feature>
<dbReference type="GO" id="GO:0009366">
    <property type="term" value="C:enterobactin synthetase complex"/>
    <property type="evidence" value="ECO:0007669"/>
    <property type="project" value="InterPro"/>
</dbReference>
<evidence type="ECO:0000256" key="3">
    <source>
        <dbReference type="ARBA" id="ARBA00008342"/>
    </source>
</evidence>
<dbReference type="GO" id="GO:0009239">
    <property type="term" value="P:enterobactin biosynthetic process"/>
    <property type="evidence" value="ECO:0007669"/>
    <property type="project" value="UniProtKB-KW"/>
</dbReference>
<evidence type="ECO:0000256" key="6">
    <source>
        <dbReference type="ARBA" id="ARBA00022679"/>
    </source>
</evidence>
<feature type="binding site" evidence="12">
    <location>
        <position position="127"/>
    </location>
    <ligand>
        <name>CoA</name>
        <dbReference type="ChEBI" id="CHEBI:57287"/>
    </ligand>
</feature>
<proteinExistence type="inferred from homology"/>
<gene>
    <name evidence="15" type="ORF">BFS30_22455</name>
</gene>
<evidence type="ECO:0000256" key="5">
    <source>
        <dbReference type="ARBA" id="ARBA00019087"/>
    </source>
</evidence>
<evidence type="ECO:0000256" key="7">
    <source>
        <dbReference type="ARBA" id="ARBA00023191"/>
    </source>
</evidence>
<evidence type="ECO:0000259" key="14">
    <source>
        <dbReference type="Pfam" id="PF01648"/>
    </source>
</evidence>
<evidence type="ECO:0000256" key="1">
    <source>
        <dbReference type="ARBA" id="ARBA00003937"/>
    </source>
</evidence>
<keyword evidence="7" id="KW-0259">Enterobactin biosynthesis</keyword>
<feature type="domain" description="4'-phosphopantetheinyl transferase" evidence="14">
    <location>
        <begin position="123"/>
        <end position="196"/>
    </location>
</feature>
<dbReference type="AlphaFoldDB" id="A0A1D7QLX9"/>
<comment type="subunit">
    <text evidence="4">EntB, EntD, EntE, and EntF form a multienzyme complex called enterobactin synthase.</text>
</comment>
<feature type="binding site" evidence="13">
    <location>
        <position position="127"/>
    </location>
    <ligand>
        <name>Mg(2+)</name>
        <dbReference type="ChEBI" id="CHEBI:18420"/>
    </ligand>
</feature>
<dbReference type="KEGG" id="psty:BFS30_22455"/>
<feature type="binding site" evidence="13">
    <location>
        <position position="128"/>
    </location>
    <ligand>
        <name>Mg(2+)</name>
        <dbReference type="ChEBI" id="CHEBI:18420"/>
    </ligand>
</feature>
<evidence type="ECO:0000256" key="10">
    <source>
        <dbReference type="ARBA" id="ARBA00049176"/>
    </source>
</evidence>
<feature type="binding site" evidence="12">
    <location>
        <position position="170"/>
    </location>
    <ligand>
        <name>CoA</name>
        <dbReference type="ChEBI" id="CHEBI:57287"/>
    </ligand>
</feature>
<dbReference type="EMBL" id="CP017141">
    <property type="protein sequence ID" value="AOM79675.1"/>
    <property type="molecule type" value="Genomic_DNA"/>
</dbReference>
<dbReference type="PANTHER" id="PTHR38096">
    <property type="entry name" value="ENTEROBACTIN SYNTHASE COMPONENT D"/>
    <property type="match status" value="1"/>
</dbReference>
<dbReference type="InterPro" id="IPR037143">
    <property type="entry name" value="4-PPantetheinyl_Trfase_dom_sf"/>
</dbReference>
<dbReference type="Pfam" id="PF01648">
    <property type="entry name" value="ACPS"/>
    <property type="match status" value="1"/>
</dbReference>
<dbReference type="PANTHER" id="PTHR38096:SF1">
    <property type="entry name" value="ENTEROBACTIN SYNTHASE COMPONENT D"/>
    <property type="match status" value="1"/>
</dbReference>
<dbReference type="RefSeq" id="WP_069381337.1">
    <property type="nucleotide sequence ID" value="NZ_CP017141.1"/>
</dbReference>
<comment type="function">
    <text evidence="1">Involved in the biosynthesis of the siderophore enterobactin (enterochelin), which is a macrocyclic trimeric lactone of N-(2,3-dihydroxybenzoyl)-serine. The serine trilactone serves as a scaffolding for the three catechol functionalities that provide hexadentate coordination for the tightly ligated iron(2+) atoms. Plays an essential role in the assembly of the enterobactin by catalyzing the transfer of the 4'-phosphopantetheine (Ppant) moiety from coenzyme A to the apo-domains of both EntB (ArCP domain) and EntF (PCP domain) to yield their holo-forms which make them competent for the activation of 2,3-dihydroxybenzoate (DHB) and L-serine, respectively.</text>
</comment>
<dbReference type="Gene3D" id="3.90.470.20">
    <property type="entry name" value="4'-phosphopantetheinyl transferase domain"/>
    <property type="match status" value="2"/>
</dbReference>
<evidence type="ECO:0000256" key="13">
    <source>
        <dbReference type="PIRSR" id="PIRSR603542-2"/>
    </source>
</evidence>
<evidence type="ECO:0000256" key="4">
    <source>
        <dbReference type="ARBA" id="ARBA00011503"/>
    </source>
</evidence>
<organism evidence="15 16">
    <name type="scientific">Pedobacter steynii</name>
    <dbReference type="NCBI Taxonomy" id="430522"/>
    <lineage>
        <taxon>Bacteria</taxon>
        <taxon>Pseudomonadati</taxon>
        <taxon>Bacteroidota</taxon>
        <taxon>Sphingobacteriia</taxon>
        <taxon>Sphingobacteriales</taxon>
        <taxon>Sphingobacteriaceae</taxon>
        <taxon>Pedobacter</taxon>
    </lineage>
</organism>
<feature type="binding site" evidence="13">
    <location>
        <position position="129"/>
    </location>
    <ligand>
        <name>Mg(2+)</name>
        <dbReference type="ChEBI" id="CHEBI:18420"/>
    </ligand>
</feature>
<sequence length="238" mass="26921">MKTYLKKIELLRAESSYSGALCIIESSLEELKGLAKGFLHLSEYEYFKTLQYEKRQHSYLLGRYCAKMALMQCLSCKDPSAIEIAPGVFQQPVVRHQGTENIQVSIAHGDSWATAIAFPEEHPMGIDIEAIATGNAQVIDEQLTAQERLLIRSSGLKAPLGEVLFWTVKEALAKTIRCGLMIPLEIIELKKFEEEKDFYLSYFTNFDQYKVQSYLIEGNALSIALPKNTKMQLTDLNI</sequence>
<evidence type="ECO:0000256" key="12">
    <source>
        <dbReference type="PIRSR" id="PIRSR603542-1"/>
    </source>
</evidence>
<evidence type="ECO:0000256" key="8">
    <source>
        <dbReference type="ARBA" id="ARBA00029894"/>
    </source>
</evidence>
<dbReference type="InterPro" id="IPR003542">
    <property type="entry name" value="Enbac_synth_compD-like"/>
</dbReference>
<keyword evidence="16" id="KW-1185">Reference proteome</keyword>
<dbReference type="SUPFAM" id="SSF56214">
    <property type="entry name" value="4'-phosphopantetheinyl transferase"/>
    <property type="match status" value="2"/>
</dbReference>
<evidence type="ECO:0000256" key="9">
    <source>
        <dbReference type="ARBA" id="ARBA00031996"/>
    </source>
</evidence>